<dbReference type="RefSeq" id="WP_143381196.1">
    <property type="nucleotide sequence ID" value="NZ_CP041637.1"/>
</dbReference>
<dbReference type="AlphaFoldDB" id="A0A516GS08"/>
<dbReference type="EMBL" id="CP041637">
    <property type="protein sequence ID" value="QDO94311.1"/>
    <property type="molecule type" value="Genomic_DNA"/>
</dbReference>
<organism evidence="3 4">
    <name type="scientific">Formosa sediminum</name>
    <dbReference type="NCBI Taxonomy" id="2594004"/>
    <lineage>
        <taxon>Bacteria</taxon>
        <taxon>Pseudomonadati</taxon>
        <taxon>Bacteroidota</taxon>
        <taxon>Flavobacteriia</taxon>
        <taxon>Flavobacteriales</taxon>
        <taxon>Flavobacteriaceae</taxon>
        <taxon>Formosa</taxon>
    </lineage>
</organism>
<evidence type="ECO:0000313" key="3">
    <source>
        <dbReference type="EMBL" id="QDO94311.1"/>
    </source>
</evidence>
<dbReference type="CDD" id="cd03811">
    <property type="entry name" value="GT4_GT28_WabH-like"/>
    <property type="match status" value="1"/>
</dbReference>
<dbReference type="SUPFAM" id="SSF53756">
    <property type="entry name" value="UDP-Glycosyltransferase/glycogen phosphorylase"/>
    <property type="match status" value="1"/>
</dbReference>
<dbReference type="InterPro" id="IPR028098">
    <property type="entry name" value="Glyco_trans_4-like_N"/>
</dbReference>
<evidence type="ECO:0000259" key="1">
    <source>
        <dbReference type="Pfam" id="PF00534"/>
    </source>
</evidence>
<dbReference type="KEGG" id="fop:FNB79_10160"/>
<dbReference type="OrthoDB" id="791981at2"/>
<proteinExistence type="predicted"/>
<evidence type="ECO:0000259" key="2">
    <source>
        <dbReference type="Pfam" id="PF13439"/>
    </source>
</evidence>
<sequence length="360" mass="40758">MKTKIKLIFILPDLTSGGAERVVSFIANNISKEKFDTQLWLAGSKQKTPYNTDSIKVKYFNKTRVLNAIPDFIKGFAKTKPDVVVSSIAHVNTAIALISVFFPKIKFIGREANVMSVVKDFSHSKNRFGNLIPINVSYKMLDIILCQSIDMREDMKSTFNIPESKLRIINNPITDSFKIKSTTDKTKPCIQFITVAQFKKQKGHERLLKILSQLDFEFHYTLIGKGPEQEHILKLIETYNLKDKITHIAFTKDVEKHLAASDFFLQGSYVEGFPNCLIESCAVGTPVLAYKAPGGLNEIIEDDVNGLVADSDEDYLNNIIKATTAITWDPKIVSESVYRKFNKTHILKQYEDLFTELSNT</sequence>
<dbReference type="PANTHER" id="PTHR12526:SF630">
    <property type="entry name" value="GLYCOSYLTRANSFERASE"/>
    <property type="match status" value="1"/>
</dbReference>
<dbReference type="Pfam" id="PF00534">
    <property type="entry name" value="Glycos_transf_1"/>
    <property type="match status" value="1"/>
</dbReference>
<dbReference type="Proteomes" id="UP000319209">
    <property type="component" value="Chromosome"/>
</dbReference>
<gene>
    <name evidence="3" type="ORF">FNB79_10160</name>
</gene>
<reference evidence="3 4" key="1">
    <citation type="submission" date="2019-07" db="EMBL/GenBank/DDBJ databases">
        <title>Genome sequencing for Formosa sp. PS13.</title>
        <authorList>
            <person name="Park S.-J."/>
        </authorList>
    </citation>
    <scope>NUCLEOTIDE SEQUENCE [LARGE SCALE GENOMIC DNA]</scope>
    <source>
        <strain evidence="3 4">PS13</strain>
    </source>
</reference>
<evidence type="ECO:0000313" key="4">
    <source>
        <dbReference type="Proteomes" id="UP000319209"/>
    </source>
</evidence>
<keyword evidence="4" id="KW-1185">Reference proteome</keyword>
<feature type="domain" description="Glycosyl transferase family 1" evidence="1">
    <location>
        <begin position="188"/>
        <end position="320"/>
    </location>
</feature>
<dbReference type="Gene3D" id="3.40.50.2000">
    <property type="entry name" value="Glycogen Phosphorylase B"/>
    <property type="match status" value="2"/>
</dbReference>
<name>A0A516GS08_9FLAO</name>
<protein>
    <submittedName>
        <fullName evidence="3">Glycosyltransferase</fullName>
    </submittedName>
</protein>
<feature type="domain" description="Glycosyltransferase subfamily 4-like N-terminal" evidence="2">
    <location>
        <begin position="17"/>
        <end position="174"/>
    </location>
</feature>
<dbReference type="PANTHER" id="PTHR12526">
    <property type="entry name" value="GLYCOSYLTRANSFERASE"/>
    <property type="match status" value="1"/>
</dbReference>
<dbReference type="Pfam" id="PF13439">
    <property type="entry name" value="Glyco_transf_4"/>
    <property type="match status" value="1"/>
</dbReference>
<accession>A0A516GS08</accession>
<dbReference type="GO" id="GO:0016757">
    <property type="term" value="F:glycosyltransferase activity"/>
    <property type="evidence" value="ECO:0007669"/>
    <property type="project" value="InterPro"/>
</dbReference>
<keyword evidence="3" id="KW-0808">Transferase</keyword>
<dbReference type="InterPro" id="IPR001296">
    <property type="entry name" value="Glyco_trans_1"/>
</dbReference>